<dbReference type="AlphaFoldDB" id="A0A060T8G4"/>
<dbReference type="CDD" id="cd17323">
    <property type="entry name" value="MFS_Tpo1_MDR_like"/>
    <property type="match status" value="1"/>
</dbReference>
<feature type="region of interest" description="Disordered" evidence="5">
    <location>
        <begin position="1"/>
        <end position="28"/>
    </location>
</feature>
<feature type="transmembrane region" description="Helical" evidence="6">
    <location>
        <begin position="236"/>
        <end position="255"/>
    </location>
</feature>
<evidence type="ECO:0000313" key="8">
    <source>
        <dbReference type="EMBL" id="CDP35491.1"/>
    </source>
</evidence>
<feature type="transmembrane region" description="Helical" evidence="6">
    <location>
        <begin position="348"/>
        <end position="367"/>
    </location>
</feature>
<feature type="transmembrane region" description="Helical" evidence="6">
    <location>
        <begin position="113"/>
        <end position="132"/>
    </location>
</feature>
<protein>
    <submittedName>
        <fullName evidence="8">ARAD1C36806p</fullName>
    </submittedName>
</protein>
<keyword evidence="3 6" id="KW-1133">Transmembrane helix</keyword>
<accession>A0A060T8G4</accession>
<dbReference type="PhylomeDB" id="A0A060T8G4"/>
<dbReference type="PANTHER" id="PTHR23502">
    <property type="entry name" value="MAJOR FACILITATOR SUPERFAMILY"/>
    <property type="match status" value="1"/>
</dbReference>
<evidence type="ECO:0000256" key="4">
    <source>
        <dbReference type="ARBA" id="ARBA00023136"/>
    </source>
</evidence>
<dbReference type="GO" id="GO:0005886">
    <property type="term" value="C:plasma membrane"/>
    <property type="evidence" value="ECO:0007669"/>
    <property type="project" value="TreeGrafter"/>
</dbReference>
<dbReference type="GO" id="GO:0022857">
    <property type="term" value="F:transmembrane transporter activity"/>
    <property type="evidence" value="ECO:0007669"/>
    <property type="project" value="InterPro"/>
</dbReference>
<name>A0A060T8G4_BLAAD</name>
<gene>
    <name evidence="8" type="ORF">GNLVRS02_ARAD1C36806g</name>
</gene>
<feature type="transmembrane region" description="Helical" evidence="6">
    <location>
        <begin position="413"/>
        <end position="440"/>
    </location>
</feature>
<dbReference type="FunFam" id="1.20.1250.20:FF:000011">
    <property type="entry name" value="MFS multidrug transporter, putative"/>
    <property type="match status" value="1"/>
</dbReference>
<evidence type="ECO:0000256" key="2">
    <source>
        <dbReference type="ARBA" id="ARBA00022692"/>
    </source>
</evidence>
<comment type="subcellular location">
    <subcellularLocation>
        <location evidence="1">Membrane</location>
        <topology evidence="1">Multi-pass membrane protein</topology>
    </subcellularLocation>
</comment>
<evidence type="ECO:0000256" key="6">
    <source>
        <dbReference type="SAM" id="Phobius"/>
    </source>
</evidence>
<feature type="transmembrane region" description="Helical" evidence="6">
    <location>
        <begin position="452"/>
        <end position="475"/>
    </location>
</feature>
<proteinExistence type="predicted"/>
<sequence>MADLQRGQLEKDVERTAGNTTPEDGDLEDEVVQLSNTINEKHLEEQRLIELTPEYLVEFAPDDPNKPINWSFKKKAMHTAFYGITTFGAQFNSATMSSSVDHVANYFGTSRTVATLCTSLYILGVAFGPMIFAPFSEVFGRKPGVLIPFFISIAFTLGTAASESMSAVLCTRFFAGLFAAAPVVSSGGVLADIWAPAQRGTSLVFYAYFVVAGPAFAPIIGSLLTKDSETSWRWALWFASALNGLILVIDVLTLSETYPPVLQTRMAKKLRISTGNWLYHAKHEEWRLTAKEFLTIHLARPFAMLATPIVFFIALFASYVFGILYLVVTSIPDAFVKTRNFGYVECTLPMISMFIGAYCGGLANIHGGKRYARLVKENGGKSLPEERMVVMMRFGWLMPAGIFIFSWTSRDDIHWIVPCIGIAIMGCGFFTIFQGCLNYLVDAFSRYSASAIAANTFTRSVFGAVFPLFGTIMFRNLGVNWGGSLLGFIALGMIPIPFVFYFFGKNIRARNPYIQLVT</sequence>
<feature type="transmembrane region" description="Helical" evidence="6">
    <location>
        <begin position="481"/>
        <end position="503"/>
    </location>
</feature>
<dbReference type="InterPro" id="IPR020846">
    <property type="entry name" value="MFS_dom"/>
</dbReference>
<keyword evidence="2 6" id="KW-0812">Transmembrane</keyword>
<keyword evidence="4 6" id="KW-0472">Membrane</keyword>
<feature type="transmembrane region" description="Helical" evidence="6">
    <location>
        <begin position="388"/>
        <end position="407"/>
    </location>
</feature>
<dbReference type="PROSITE" id="PS50850">
    <property type="entry name" value="MFS"/>
    <property type="match status" value="1"/>
</dbReference>
<evidence type="ECO:0000256" key="1">
    <source>
        <dbReference type="ARBA" id="ARBA00004141"/>
    </source>
</evidence>
<organism evidence="8">
    <name type="scientific">Blastobotrys adeninivorans</name>
    <name type="common">Yeast</name>
    <name type="synonym">Arxula adeninivorans</name>
    <dbReference type="NCBI Taxonomy" id="409370"/>
    <lineage>
        <taxon>Eukaryota</taxon>
        <taxon>Fungi</taxon>
        <taxon>Dikarya</taxon>
        <taxon>Ascomycota</taxon>
        <taxon>Saccharomycotina</taxon>
        <taxon>Dipodascomycetes</taxon>
        <taxon>Dipodascales</taxon>
        <taxon>Trichomonascaceae</taxon>
        <taxon>Blastobotrys</taxon>
    </lineage>
</organism>
<feature type="transmembrane region" description="Helical" evidence="6">
    <location>
        <begin position="144"/>
        <end position="161"/>
    </location>
</feature>
<evidence type="ECO:0000259" key="7">
    <source>
        <dbReference type="PROSITE" id="PS50850"/>
    </source>
</evidence>
<reference evidence="8" key="2">
    <citation type="submission" date="2014-06" db="EMBL/GenBank/DDBJ databases">
        <title>The complete genome of Blastobotrys (Arxula) adeninivorans LS3 - a yeast of biotechnological interest.</title>
        <authorList>
            <person name="Kunze G."/>
            <person name="Gaillardin C."/>
            <person name="Czernicka M."/>
            <person name="Durrens P."/>
            <person name="Martin T."/>
            <person name="Boer E."/>
            <person name="Gabaldon T."/>
            <person name="Cruz J."/>
            <person name="Talla E."/>
            <person name="Marck C."/>
            <person name="Goffeau A."/>
            <person name="Barbe V."/>
            <person name="Baret P."/>
            <person name="Baronian K."/>
            <person name="Beier S."/>
            <person name="Bleykasten C."/>
            <person name="Bode R."/>
            <person name="Casaregola S."/>
            <person name="Despons L."/>
            <person name="Fairhead C."/>
            <person name="Giersberg M."/>
            <person name="Gierski P."/>
            <person name="Hahnel U."/>
            <person name="Hartmann A."/>
            <person name="Jankowska D."/>
            <person name="Jubin C."/>
            <person name="Jung P."/>
            <person name="Lafontaine I."/>
            <person name="Leh-Louis V."/>
            <person name="Lemaire M."/>
            <person name="Marcet-Houben M."/>
            <person name="Mascher M."/>
            <person name="Morel G."/>
            <person name="Richard G.-F."/>
            <person name="Riechen J."/>
            <person name="Sacerdot C."/>
            <person name="Sarkar A."/>
            <person name="Savel G."/>
            <person name="Schacherer J."/>
            <person name="Sherman D."/>
            <person name="Straub M.-L."/>
            <person name="Stein N."/>
            <person name="Thierry A."/>
            <person name="Trautwein-Schult A."/>
            <person name="Westhof E."/>
            <person name="Worch S."/>
            <person name="Dujon B."/>
            <person name="Souciet J.-L."/>
            <person name="Wincker P."/>
            <person name="Scholz U."/>
            <person name="Neuveglise N."/>
        </authorList>
    </citation>
    <scope>NUCLEOTIDE SEQUENCE</scope>
    <source>
        <strain evidence="8">LS3</strain>
    </source>
</reference>
<evidence type="ECO:0000256" key="5">
    <source>
        <dbReference type="SAM" id="MobiDB-lite"/>
    </source>
</evidence>
<evidence type="ECO:0000256" key="3">
    <source>
        <dbReference type="ARBA" id="ARBA00022989"/>
    </source>
</evidence>
<dbReference type="Pfam" id="PF07690">
    <property type="entry name" value="MFS_1"/>
    <property type="match status" value="1"/>
</dbReference>
<dbReference type="EMBL" id="HG937693">
    <property type="protein sequence ID" value="CDP35491.1"/>
    <property type="molecule type" value="Genomic_DNA"/>
</dbReference>
<feature type="domain" description="Major facilitator superfamily (MFS) profile" evidence="7">
    <location>
        <begin position="78"/>
        <end position="507"/>
    </location>
</feature>
<dbReference type="InterPro" id="IPR011701">
    <property type="entry name" value="MFS"/>
</dbReference>
<dbReference type="SUPFAM" id="SSF103473">
    <property type="entry name" value="MFS general substrate transporter"/>
    <property type="match status" value="1"/>
</dbReference>
<feature type="transmembrane region" description="Helical" evidence="6">
    <location>
        <begin position="173"/>
        <end position="191"/>
    </location>
</feature>
<dbReference type="InterPro" id="IPR036259">
    <property type="entry name" value="MFS_trans_sf"/>
</dbReference>
<feature type="transmembrane region" description="Helical" evidence="6">
    <location>
        <begin position="203"/>
        <end position="224"/>
    </location>
</feature>
<reference evidence="8" key="1">
    <citation type="submission" date="2014-02" db="EMBL/GenBank/DDBJ databases">
        <authorList>
            <person name="Genoscope - CEA"/>
        </authorList>
    </citation>
    <scope>NUCLEOTIDE SEQUENCE</scope>
    <source>
        <strain evidence="8">LS3</strain>
    </source>
</reference>
<feature type="transmembrane region" description="Helical" evidence="6">
    <location>
        <begin position="302"/>
        <end position="328"/>
    </location>
</feature>
<dbReference type="PANTHER" id="PTHR23502:SF190">
    <property type="entry name" value="YALI0F08063P"/>
    <property type="match status" value="1"/>
</dbReference>
<dbReference type="Gene3D" id="1.20.1250.20">
    <property type="entry name" value="MFS general substrate transporter like domains"/>
    <property type="match status" value="1"/>
</dbReference>